<feature type="domain" description="Glycoside hydrolase family 5" evidence="6">
    <location>
        <begin position="1"/>
        <end position="93"/>
    </location>
</feature>
<evidence type="ECO:0000313" key="8">
    <source>
        <dbReference type="Proteomes" id="UP000265520"/>
    </source>
</evidence>
<dbReference type="GO" id="GO:0051015">
    <property type="term" value="F:actin filament binding"/>
    <property type="evidence" value="ECO:0007669"/>
    <property type="project" value="InterPro"/>
</dbReference>
<evidence type="ECO:0000256" key="3">
    <source>
        <dbReference type="ARBA" id="ARBA00023295"/>
    </source>
</evidence>
<dbReference type="SUPFAM" id="SSF51445">
    <property type="entry name" value="(Trans)glycosidases"/>
    <property type="match status" value="1"/>
</dbReference>
<evidence type="ECO:0000256" key="1">
    <source>
        <dbReference type="ARBA" id="ARBA00005641"/>
    </source>
</evidence>
<evidence type="ECO:0000256" key="5">
    <source>
        <dbReference type="SAM" id="MobiDB-lite"/>
    </source>
</evidence>
<dbReference type="PANTHER" id="PTHR10551">
    <property type="entry name" value="FASCIN"/>
    <property type="match status" value="1"/>
</dbReference>
<evidence type="ECO:0000256" key="2">
    <source>
        <dbReference type="ARBA" id="ARBA00022801"/>
    </source>
</evidence>
<dbReference type="GO" id="GO:0015629">
    <property type="term" value="C:actin cytoskeleton"/>
    <property type="evidence" value="ECO:0007669"/>
    <property type="project" value="TreeGrafter"/>
</dbReference>
<dbReference type="GO" id="GO:0007163">
    <property type="term" value="P:establishment or maintenance of cell polarity"/>
    <property type="evidence" value="ECO:0007669"/>
    <property type="project" value="TreeGrafter"/>
</dbReference>
<dbReference type="PANTHER" id="PTHR10551:SF14">
    <property type="entry name" value="CELLULASE CONTAINING PROTEIN, EXPRESSED"/>
    <property type="match status" value="1"/>
</dbReference>
<dbReference type="Proteomes" id="UP000265520">
    <property type="component" value="Unassembled WGS sequence"/>
</dbReference>
<organism evidence="7 8">
    <name type="scientific">Trifolium medium</name>
    <dbReference type="NCBI Taxonomy" id="97028"/>
    <lineage>
        <taxon>Eukaryota</taxon>
        <taxon>Viridiplantae</taxon>
        <taxon>Streptophyta</taxon>
        <taxon>Embryophyta</taxon>
        <taxon>Tracheophyta</taxon>
        <taxon>Spermatophyta</taxon>
        <taxon>Magnoliopsida</taxon>
        <taxon>eudicotyledons</taxon>
        <taxon>Gunneridae</taxon>
        <taxon>Pentapetalae</taxon>
        <taxon>rosids</taxon>
        <taxon>fabids</taxon>
        <taxon>Fabales</taxon>
        <taxon>Fabaceae</taxon>
        <taxon>Papilionoideae</taxon>
        <taxon>50 kb inversion clade</taxon>
        <taxon>NPAAA clade</taxon>
        <taxon>Hologalegina</taxon>
        <taxon>IRL clade</taxon>
        <taxon>Trifolieae</taxon>
        <taxon>Trifolium</taxon>
    </lineage>
</organism>
<evidence type="ECO:0000313" key="7">
    <source>
        <dbReference type="EMBL" id="MCH86095.1"/>
    </source>
</evidence>
<keyword evidence="3 4" id="KW-0326">Glycosidase</keyword>
<comment type="similarity">
    <text evidence="1 4">Belongs to the glycosyl hydrolase 5 (cellulase A) family.</text>
</comment>
<feature type="region of interest" description="Disordered" evidence="5">
    <location>
        <begin position="1"/>
        <end position="30"/>
    </location>
</feature>
<dbReference type="GO" id="GO:0051017">
    <property type="term" value="P:actin filament bundle assembly"/>
    <property type="evidence" value="ECO:0007669"/>
    <property type="project" value="TreeGrafter"/>
</dbReference>
<dbReference type="GO" id="GO:0000272">
    <property type="term" value="P:polysaccharide catabolic process"/>
    <property type="evidence" value="ECO:0007669"/>
    <property type="project" value="InterPro"/>
</dbReference>
<dbReference type="GO" id="GO:0005737">
    <property type="term" value="C:cytoplasm"/>
    <property type="evidence" value="ECO:0007669"/>
    <property type="project" value="TreeGrafter"/>
</dbReference>
<evidence type="ECO:0000256" key="4">
    <source>
        <dbReference type="RuleBase" id="RU361153"/>
    </source>
</evidence>
<proteinExistence type="inferred from homology"/>
<gene>
    <name evidence="7" type="ORF">A2U01_0006949</name>
</gene>
<sequence length="126" mass="14135">MVDLHAAPDSQNGYEHSSSRDGSQEWGKTNESIKQTVQVIDFLTTRYAKSSSLYAVELLNEPRSPGTTLESLNKYYKDGYEAVRKHSSIVFVVLSNRLGPSMPRELFPLANGLMGSVIDVHYYSIF</sequence>
<protein>
    <submittedName>
        <fullName evidence="7">Glucan 13-beta-glucosidase</fullName>
    </submittedName>
</protein>
<dbReference type="InterPro" id="IPR001547">
    <property type="entry name" value="Glyco_hydro_5"/>
</dbReference>
<feature type="non-terminal residue" evidence="7">
    <location>
        <position position="126"/>
    </location>
</feature>
<dbReference type="Pfam" id="PF00150">
    <property type="entry name" value="Cellulase"/>
    <property type="match status" value="1"/>
</dbReference>
<dbReference type="Gene3D" id="3.20.20.80">
    <property type="entry name" value="Glycosidases"/>
    <property type="match status" value="1"/>
</dbReference>
<dbReference type="GO" id="GO:0004553">
    <property type="term" value="F:hydrolase activity, hydrolyzing O-glycosyl compounds"/>
    <property type="evidence" value="ECO:0007669"/>
    <property type="project" value="InterPro"/>
</dbReference>
<dbReference type="EMBL" id="LXQA010009723">
    <property type="protein sequence ID" value="MCH86095.1"/>
    <property type="molecule type" value="Genomic_DNA"/>
</dbReference>
<comment type="caution">
    <text evidence="7">The sequence shown here is derived from an EMBL/GenBank/DDBJ whole genome shotgun (WGS) entry which is preliminary data.</text>
</comment>
<reference evidence="7 8" key="1">
    <citation type="journal article" date="2018" name="Front. Plant Sci.">
        <title>Red Clover (Trifolium pratense) and Zigzag Clover (T. medium) - A Picture of Genomic Similarities and Differences.</title>
        <authorList>
            <person name="Dluhosova J."/>
            <person name="Istvanek J."/>
            <person name="Nedelnik J."/>
            <person name="Repkova J."/>
        </authorList>
    </citation>
    <scope>NUCLEOTIDE SEQUENCE [LARGE SCALE GENOMIC DNA]</scope>
    <source>
        <strain evidence="8">cv. 10/8</strain>
        <tissue evidence="7">Leaf</tissue>
    </source>
</reference>
<keyword evidence="8" id="KW-1185">Reference proteome</keyword>
<dbReference type="GO" id="GO:0016477">
    <property type="term" value="P:cell migration"/>
    <property type="evidence" value="ECO:0007669"/>
    <property type="project" value="TreeGrafter"/>
</dbReference>
<evidence type="ECO:0000259" key="6">
    <source>
        <dbReference type="Pfam" id="PF00150"/>
    </source>
</evidence>
<name>A0A392MG86_9FABA</name>
<dbReference type="InterPro" id="IPR010431">
    <property type="entry name" value="Fascin"/>
</dbReference>
<accession>A0A392MG86</accession>
<keyword evidence="2 4" id="KW-0378">Hydrolase</keyword>
<dbReference type="InterPro" id="IPR017853">
    <property type="entry name" value="GH"/>
</dbReference>
<dbReference type="AlphaFoldDB" id="A0A392MG86"/>